<keyword evidence="3" id="KW-1185">Reference proteome</keyword>
<dbReference type="SMART" id="SM00028">
    <property type="entry name" value="TPR"/>
    <property type="match status" value="4"/>
</dbReference>
<protein>
    <submittedName>
        <fullName evidence="2">Tetratricopeptide repeat protein</fullName>
    </submittedName>
</protein>
<proteinExistence type="predicted"/>
<dbReference type="InterPro" id="IPR019734">
    <property type="entry name" value="TPR_rpt"/>
</dbReference>
<keyword evidence="2" id="KW-0614">Plasmid</keyword>
<evidence type="ECO:0000256" key="1">
    <source>
        <dbReference type="PROSITE-ProRule" id="PRU00339"/>
    </source>
</evidence>
<dbReference type="InterPro" id="IPR011990">
    <property type="entry name" value="TPR-like_helical_dom_sf"/>
</dbReference>
<dbReference type="PROSITE" id="PS50005">
    <property type="entry name" value="TPR"/>
    <property type="match status" value="1"/>
</dbReference>
<dbReference type="EMBL" id="CP096567">
    <property type="protein sequence ID" value="UPU46613.1"/>
    <property type="molecule type" value="Genomic_DNA"/>
</dbReference>
<dbReference type="Pfam" id="PF13424">
    <property type="entry name" value="TPR_12"/>
    <property type="match status" value="1"/>
</dbReference>
<feature type="repeat" description="TPR" evidence="1">
    <location>
        <begin position="159"/>
        <end position="192"/>
    </location>
</feature>
<gene>
    <name evidence="2" type="ORF">M0639_33390</name>
</gene>
<reference evidence="3" key="1">
    <citation type="journal article" date="2022" name="Environ. Microbiol.">
        <title>Functional analysis, diversity, and distribution of carbendazim hydrolases MheI and CbmA, responsible for the initial step in carbendazim degradation.</title>
        <authorList>
            <person name="Zhang M."/>
            <person name="Bai X."/>
            <person name="Li Q."/>
            <person name="Zhang L."/>
            <person name="Zhu Q."/>
            <person name="Gao S."/>
            <person name="Ke Z."/>
            <person name="Jiang M."/>
            <person name="Hu J."/>
            <person name="Qiu J."/>
            <person name="Hong Q."/>
        </authorList>
    </citation>
    <scope>NUCLEOTIDE SEQUENCE [LARGE SCALE GENOMIC DNA]</scope>
    <source>
        <strain evidence="3">djl-6</strain>
    </source>
</reference>
<dbReference type="SUPFAM" id="SSF48452">
    <property type="entry name" value="TPR-like"/>
    <property type="match status" value="2"/>
</dbReference>
<evidence type="ECO:0000313" key="2">
    <source>
        <dbReference type="EMBL" id="UPU46613.1"/>
    </source>
</evidence>
<geneLocation type="plasmid" evidence="2 3">
    <name>pdjl-6-4</name>
</geneLocation>
<organism evidence="2 3">
    <name type="scientific">Rhodococcus qingshengii JCM 15477</name>
    <dbReference type="NCBI Taxonomy" id="1303681"/>
    <lineage>
        <taxon>Bacteria</taxon>
        <taxon>Bacillati</taxon>
        <taxon>Actinomycetota</taxon>
        <taxon>Actinomycetes</taxon>
        <taxon>Mycobacteriales</taxon>
        <taxon>Nocardiaceae</taxon>
        <taxon>Rhodococcus</taxon>
        <taxon>Rhodococcus erythropolis group</taxon>
    </lineage>
</organism>
<dbReference type="PANTHER" id="PTHR47691:SF3">
    <property type="entry name" value="HTH-TYPE TRANSCRIPTIONAL REGULATOR RV0890C-RELATED"/>
    <property type="match status" value="1"/>
</dbReference>
<dbReference type="Pfam" id="PF13374">
    <property type="entry name" value="TPR_10"/>
    <property type="match status" value="1"/>
</dbReference>
<dbReference type="AlphaFoldDB" id="A0AB38RMK9"/>
<dbReference type="PANTHER" id="PTHR47691">
    <property type="entry name" value="REGULATOR-RELATED"/>
    <property type="match status" value="1"/>
</dbReference>
<dbReference type="RefSeq" id="WP_064074606.1">
    <property type="nucleotide sequence ID" value="NZ_CP096567.1"/>
</dbReference>
<dbReference type="Gene3D" id="1.25.40.10">
    <property type="entry name" value="Tetratricopeptide repeat domain"/>
    <property type="match status" value="2"/>
</dbReference>
<keyword evidence="1" id="KW-0802">TPR repeat</keyword>
<evidence type="ECO:0000313" key="3">
    <source>
        <dbReference type="Proteomes" id="UP000831484"/>
    </source>
</evidence>
<accession>A0AB38RMK9</accession>
<sequence length="333" mass="35819">MQLLATAKRHAAAGHLMQAEAAFSHAIKDGDPEALTEFAQFMRRTGRLERALALNNQLLADPALLARGDAEAVAYKTNSLANMGVIHRKRGELTQSRDLLHEAVETARASAQPINQKLCYALDNYGLTLLKITEPDAAIQLFEEAHSLRQDFGSPKELAQSAINLGRSQMRLGDYAAAEARFAEAIDFLRDDHDDHLMANALSGLAESGLRQGAADGAQGHIEQALKINERIQNSDGVSIAHALFAQLLLLEGAPDEAERHALVSQEKSEKSNNAAGLGTAAWLLAEVAFAKGGTSRARALLREATVHARKAQSPLLDRDIEQTSVKLSAAGT</sequence>
<name>A0AB38RMK9_RHOSG</name>
<dbReference type="Proteomes" id="UP000831484">
    <property type="component" value="Plasmid pdjl-6-4"/>
</dbReference>